<keyword evidence="24" id="KW-1185">Reference proteome</keyword>
<dbReference type="CDD" id="cd06899">
    <property type="entry name" value="lectin_legume_LecRK_Arcelin_ConA"/>
    <property type="match status" value="1"/>
</dbReference>
<dbReference type="GO" id="GO:0002229">
    <property type="term" value="P:defense response to oomycetes"/>
    <property type="evidence" value="ECO:0007669"/>
    <property type="project" value="UniProtKB-ARBA"/>
</dbReference>
<dbReference type="GO" id="GO:0004674">
    <property type="term" value="F:protein serine/threonine kinase activity"/>
    <property type="evidence" value="ECO:0007669"/>
    <property type="project" value="UniProtKB-KW"/>
</dbReference>
<dbReference type="FunFam" id="1.10.510.10:FF:000240">
    <property type="entry name" value="Lectin-domain containing receptor kinase A4.3"/>
    <property type="match status" value="1"/>
</dbReference>
<evidence type="ECO:0000256" key="10">
    <source>
        <dbReference type="ARBA" id="ARBA00022734"/>
    </source>
</evidence>
<dbReference type="EMBL" id="JABFUD020000016">
    <property type="protein sequence ID" value="KAI5068608.1"/>
    <property type="molecule type" value="Genomic_DNA"/>
</dbReference>
<evidence type="ECO:0000256" key="1">
    <source>
        <dbReference type="ARBA" id="ARBA00004251"/>
    </source>
</evidence>
<keyword evidence="9 21" id="KW-0732">Signal</keyword>
<feature type="binding site" evidence="18">
    <location>
        <position position="379"/>
    </location>
    <ligand>
        <name>ATP</name>
        <dbReference type="ChEBI" id="CHEBI:30616"/>
    </ligand>
</feature>
<feature type="region of interest" description="Disordered" evidence="19">
    <location>
        <begin position="638"/>
        <end position="664"/>
    </location>
</feature>
<comment type="similarity">
    <text evidence="3">In the C-terminal section; belongs to the protein kinase superfamily. Ser/Thr protein kinase family.</text>
</comment>
<dbReference type="InterPro" id="IPR017441">
    <property type="entry name" value="Protein_kinase_ATP_BS"/>
</dbReference>
<keyword evidence="12" id="KW-0418">Kinase</keyword>
<dbReference type="SUPFAM" id="SSF49899">
    <property type="entry name" value="Concanavalin A-like lectins/glucanases"/>
    <property type="match status" value="1"/>
</dbReference>
<dbReference type="OrthoDB" id="672805at2759"/>
<dbReference type="SUPFAM" id="SSF56112">
    <property type="entry name" value="Protein kinase-like (PK-like)"/>
    <property type="match status" value="1"/>
</dbReference>
<evidence type="ECO:0000256" key="17">
    <source>
        <dbReference type="ARBA" id="ARBA00023180"/>
    </source>
</evidence>
<organism evidence="23 24">
    <name type="scientific">Adiantum capillus-veneris</name>
    <name type="common">Maidenhair fern</name>
    <dbReference type="NCBI Taxonomy" id="13818"/>
    <lineage>
        <taxon>Eukaryota</taxon>
        <taxon>Viridiplantae</taxon>
        <taxon>Streptophyta</taxon>
        <taxon>Embryophyta</taxon>
        <taxon>Tracheophyta</taxon>
        <taxon>Polypodiopsida</taxon>
        <taxon>Polypodiidae</taxon>
        <taxon>Polypodiales</taxon>
        <taxon>Pteridineae</taxon>
        <taxon>Pteridaceae</taxon>
        <taxon>Vittarioideae</taxon>
        <taxon>Adiantum</taxon>
    </lineage>
</organism>
<evidence type="ECO:0000256" key="11">
    <source>
        <dbReference type="ARBA" id="ARBA00022741"/>
    </source>
</evidence>
<evidence type="ECO:0000256" key="6">
    <source>
        <dbReference type="ARBA" id="ARBA00022527"/>
    </source>
</evidence>
<dbReference type="FunFam" id="3.30.200.20:FF:000178">
    <property type="entry name" value="serine/threonine-protein kinase PBS1-like"/>
    <property type="match status" value="1"/>
</dbReference>
<dbReference type="GO" id="GO:0030246">
    <property type="term" value="F:carbohydrate binding"/>
    <property type="evidence" value="ECO:0007669"/>
    <property type="project" value="UniProtKB-KW"/>
</dbReference>
<dbReference type="InterPro" id="IPR008271">
    <property type="entry name" value="Ser/Thr_kinase_AS"/>
</dbReference>
<comment type="subcellular location">
    <subcellularLocation>
        <location evidence="1">Cell membrane</location>
        <topology evidence="1">Single-pass type I membrane protein</topology>
    </subcellularLocation>
</comment>
<gene>
    <name evidence="23" type="ORF">GOP47_0016953</name>
</gene>
<keyword evidence="13 18" id="KW-0067">ATP-binding</keyword>
<evidence type="ECO:0000256" key="4">
    <source>
        <dbReference type="ARBA" id="ARBA00012513"/>
    </source>
</evidence>
<evidence type="ECO:0000256" key="7">
    <source>
        <dbReference type="ARBA" id="ARBA00022679"/>
    </source>
</evidence>
<evidence type="ECO:0000313" key="23">
    <source>
        <dbReference type="EMBL" id="KAI5068608.1"/>
    </source>
</evidence>
<evidence type="ECO:0000259" key="22">
    <source>
        <dbReference type="PROSITE" id="PS50011"/>
    </source>
</evidence>
<dbReference type="PROSITE" id="PS00107">
    <property type="entry name" value="PROTEIN_KINASE_ATP"/>
    <property type="match status" value="1"/>
</dbReference>
<dbReference type="SMART" id="SM00220">
    <property type="entry name" value="S_TKc"/>
    <property type="match status" value="1"/>
</dbReference>
<keyword evidence="10" id="KW-0430">Lectin</keyword>
<keyword evidence="11 18" id="KW-0547">Nucleotide-binding</keyword>
<name>A0A9D4UIM8_ADICA</name>
<dbReference type="Pfam" id="PF00069">
    <property type="entry name" value="Pkinase"/>
    <property type="match status" value="1"/>
</dbReference>
<keyword evidence="16" id="KW-0675">Receptor</keyword>
<keyword evidence="7" id="KW-0808">Transferase</keyword>
<comment type="caution">
    <text evidence="23">The sequence shown here is derived from an EMBL/GenBank/DDBJ whole genome shotgun (WGS) entry which is preliminary data.</text>
</comment>
<feature type="compositionally biased region" description="Low complexity" evidence="19">
    <location>
        <begin position="638"/>
        <end position="655"/>
    </location>
</feature>
<dbReference type="PROSITE" id="PS00108">
    <property type="entry name" value="PROTEIN_KINASE_ST"/>
    <property type="match status" value="1"/>
</dbReference>
<reference evidence="23" key="1">
    <citation type="submission" date="2021-01" db="EMBL/GenBank/DDBJ databases">
        <title>Adiantum capillus-veneris genome.</title>
        <authorList>
            <person name="Fang Y."/>
            <person name="Liao Q."/>
        </authorList>
    </citation>
    <scope>NUCLEOTIDE SEQUENCE</scope>
    <source>
        <strain evidence="23">H3</strain>
        <tissue evidence="23">Leaf</tissue>
    </source>
</reference>
<dbReference type="InterPro" id="IPR050528">
    <property type="entry name" value="L-type_Lectin-RKs"/>
</dbReference>
<dbReference type="InterPro" id="IPR000719">
    <property type="entry name" value="Prot_kinase_dom"/>
</dbReference>
<feature type="signal peptide" evidence="21">
    <location>
        <begin position="1"/>
        <end position="29"/>
    </location>
</feature>
<evidence type="ECO:0000256" key="9">
    <source>
        <dbReference type="ARBA" id="ARBA00022729"/>
    </source>
</evidence>
<dbReference type="InterPro" id="IPR011009">
    <property type="entry name" value="Kinase-like_dom_sf"/>
</dbReference>
<evidence type="ECO:0000256" key="15">
    <source>
        <dbReference type="ARBA" id="ARBA00023136"/>
    </source>
</evidence>
<feature type="chain" id="PRO_5038977625" description="non-specific serine/threonine protein kinase" evidence="21">
    <location>
        <begin position="30"/>
        <end position="664"/>
    </location>
</feature>
<keyword evidence="15 20" id="KW-0472">Membrane</keyword>
<evidence type="ECO:0000256" key="20">
    <source>
        <dbReference type="SAM" id="Phobius"/>
    </source>
</evidence>
<sequence length="664" mass="72266">MDARFRVEPLHQLMVLLVVILFLHQDSAAALSLSFNYPTMGADASIQDYLTYMGNVSFNPDDVELTVKNNAPFQSTGRIYNADQLFLWDSATQEAASFNCSFTLSIVPINVGTPPADGLAFFLLDPKLSDVPDDRKGSGLGLPLDFLGFVAVEFDTFLNSGIDNSDNHIGIDINSVVSANYSNLTFGLPNSSFVYSWVDFSSSKSLLEMYATNLSSTKPTSPVLTYSINLTQFLPEHVLIGFSAGTGGKAAYHRIFSWSFNSTSVGKEKGSNVSLIAGLSSTGTLVVGMVILVLFLCQKRRRSRRLRRQRTNHPLPSGVHLSNGLPSPSKADLGLQKFDYRYLSMATNNFGDDCLLGRGGSGSVYRGLLPDNGTEVAVKCISQKSTDGEREFFAEVSIISRIRHKNLVQLKGWCRDKSINLLLVYEYMPNGSLDRSLFNQTSSVILDWSKRYNILCGLGSALQYLHQECERVIVHRDIKASNVMLDANYNAKLGDFGLARQLGEGVDGHTTHLAGTLGYMAPETYRTGRGRATTMSDVYSYGMVLLEVGRLREACDSRLEGDTADGGEVAVRTLRVGLACLHPDPKMRPSIQVALDALEGRGALPLIPTLQPVVSYGPLYKTSTLSAWSTISSSAAATHDPIDSSATSSSAPDSTDMPETALLH</sequence>
<feature type="transmembrane region" description="Helical" evidence="20">
    <location>
        <begin position="275"/>
        <end position="297"/>
    </location>
</feature>
<keyword evidence="5" id="KW-1003">Cell membrane</keyword>
<comment type="similarity">
    <text evidence="2">In the N-terminal section; belongs to the leguminous lectin family.</text>
</comment>
<keyword evidence="6" id="KW-0723">Serine/threonine-protein kinase</keyword>
<dbReference type="EC" id="2.7.11.1" evidence="4"/>
<keyword evidence="14 20" id="KW-1133">Transmembrane helix</keyword>
<dbReference type="InterPro" id="IPR019825">
    <property type="entry name" value="Lectin_legB_Mn/Ca_BS"/>
</dbReference>
<dbReference type="GO" id="GO:0005886">
    <property type="term" value="C:plasma membrane"/>
    <property type="evidence" value="ECO:0007669"/>
    <property type="project" value="UniProtKB-SubCell"/>
</dbReference>
<evidence type="ECO:0000256" key="8">
    <source>
        <dbReference type="ARBA" id="ARBA00022692"/>
    </source>
</evidence>
<dbReference type="Gene3D" id="1.10.510.10">
    <property type="entry name" value="Transferase(Phosphotransferase) domain 1"/>
    <property type="match status" value="1"/>
</dbReference>
<accession>A0A9D4UIM8</accession>
<dbReference type="PROSITE" id="PS00307">
    <property type="entry name" value="LECTIN_LEGUME_BETA"/>
    <property type="match status" value="1"/>
</dbReference>
<evidence type="ECO:0000256" key="5">
    <source>
        <dbReference type="ARBA" id="ARBA00022475"/>
    </source>
</evidence>
<protein>
    <recommendedName>
        <fullName evidence="4">non-specific serine/threonine protein kinase</fullName>
        <ecNumber evidence="4">2.7.11.1</ecNumber>
    </recommendedName>
</protein>
<evidence type="ECO:0000313" key="24">
    <source>
        <dbReference type="Proteomes" id="UP000886520"/>
    </source>
</evidence>
<dbReference type="GO" id="GO:0005524">
    <property type="term" value="F:ATP binding"/>
    <property type="evidence" value="ECO:0007669"/>
    <property type="project" value="UniProtKB-UniRule"/>
</dbReference>
<dbReference type="Proteomes" id="UP000886520">
    <property type="component" value="Chromosome 16"/>
</dbReference>
<evidence type="ECO:0000256" key="21">
    <source>
        <dbReference type="SAM" id="SignalP"/>
    </source>
</evidence>
<dbReference type="PROSITE" id="PS50011">
    <property type="entry name" value="PROTEIN_KINASE_DOM"/>
    <property type="match status" value="1"/>
</dbReference>
<proteinExistence type="inferred from homology"/>
<feature type="domain" description="Protein kinase" evidence="22">
    <location>
        <begin position="350"/>
        <end position="607"/>
    </location>
</feature>
<evidence type="ECO:0000256" key="16">
    <source>
        <dbReference type="ARBA" id="ARBA00023170"/>
    </source>
</evidence>
<dbReference type="InterPro" id="IPR001220">
    <property type="entry name" value="Legume_lectin_dom"/>
</dbReference>
<evidence type="ECO:0000256" key="3">
    <source>
        <dbReference type="ARBA" id="ARBA00010217"/>
    </source>
</evidence>
<keyword evidence="8 20" id="KW-0812">Transmembrane</keyword>
<evidence type="ECO:0000256" key="18">
    <source>
        <dbReference type="PROSITE-ProRule" id="PRU10141"/>
    </source>
</evidence>
<dbReference type="PANTHER" id="PTHR27007">
    <property type="match status" value="1"/>
</dbReference>
<evidence type="ECO:0000256" key="13">
    <source>
        <dbReference type="ARBA" id="ARBA00022840"/>
    </source>
</evidence>
<evidence type="ECO:0000256" key="12">
    <source>
        <dbReference type="ARBA" id="ARBA00022777"/>
    </source>
</evidence>
<dbReference type="AlphaFoldDB" id="A0A9D4UIM8"/>
<dbReference type="Pfam" id="PF00139">
    <property type="entry name" value="Lectin_legB"/>
    <property type="match status" value="1"/>
</dbReference>
<evidence type="ECO:0000256" key="2">
    <source>
        <dbReference type="ARBA" id="ARBA00008536"/>
    </source>
</evidence>
<dbReference type="Gene3D" id="2.60.120.200">
    <property type="match status" value="1"/>
</dbReference>
<dbReference type="InterPro" id="IPR013320">
    <property type="entry name" value="ConA-like_dom_sf"/>
</dbReference>
<evidence type="ECO:0000256" key="14">
    <source>
        <dbReference type="ARBA" id="ARBA00022989"/>
    </source>
</evidence>
<evidence type="ECO:0000256" key="19">
    <source>
        <dbReference type="SAM" id="MobiDB-lite"/>
    </source>
</evidence>
<keyword evidence="17" id="KW-0325">Glycoprotein</keyword>
<dbReference type="Gene3D" id="3.30.200.20">
    <property type="entry name" value="Phosphorylase Kinase, domain 1"/>
    <property type="match status" value="1"/>
</dbReference>